<evidence type="ECO:0000313" key="3">
    <source>
        <dbReference type="Proteomes" id="UP001157126"/>
    </source>
</evidence>
<gene>
    <name evidence="2" type="ORF">GCM10025883_28900</name>
</gene>
<evidence type="ECO:0008006" key="4">
    <source>
        <dbReference type="Google" id="ProtNLM"/>
    </source>
</evidence>
<name>A0ABQ6ITZ2_9MICO</name>
<dbReference type="Proteomes" id="UP001157126">
    <property type="component" value="Unassembled WGS sequence"/>
</dbReference>
<evidence type="ECO:0000256" key="1">
    <source>
        <dbReference type="SAM" id="MobiDB-lite"/>
    </source>
</evidence>
<dbReference type="RefSeq" id="WP_284304478.1">
    <property type="nucleotide sequence ID" value="NZ_BSUO01000001.1"/>
</dbReference>
<protein>
    <recommendedName>
        <fullName evidence="4">Plasmid replication, integration and excision activator</fullName>
    </recommendedName>
</protein>
<organism evidence="2 3">
    <name type="scientific">Mobilicoccus caccae</name>
    <dbReference type="NCBI Taxonomy" id="1859295"/>
    <lineage>
        <taxon>Bacteria</taxon>
        <taxon>Bacillati</taxon>
        <taxon>Actinomycetota</taxon>
        <taxon>Actinomycetes</taxon>
        <taxon>Micrococcales</taxon>
        <taxon>Dermatophilaceae</taxon>
        <taxon>Mobilicoccus</taxon>
    </lineage>
</organism>
<accession>A0ABQ6ITZ2</accession>
<sequence>MAIQKRFPVQHADVFPAGAWLVGAVEPVSDFNAPARPDGSRPQQLDKDTGLPLWSVPVLDADEQAGKRDKTITVKIAATHQPVPPSNDTPFPFTAIEFVGLTALPWVDDSGSRPRIAWSFKADALAAPGAGRKTPPTAEKAA</sequence>
<comment type="caution">
    <text evidence="2">The sequence shown here is derived from an EMBL/GenBank/DDBJ whole genome shotgun (WGS) entry which is preliminary data.</text>
</comment>
<proteinExistence type="predicted"/>
<evidence type="ECO:0000313" key="2">
    <source>
        <dbReference type="EMBL" id="GMA40845.1"/>
    </source>
</evidence>
<reference evidence="3" key="1">
    <citation type="journal article" date="2019" name="Int. J. Syst. Evol. Microbiol.">
        <title>The Global Catalogue of Microorganisms (GCM) 10K type strain sequencing project: providing services to taxonomists for standard genome sequencing and annotation.</title>
        <authorList>
            <consortium name="The Broad Institute Genomics Platform"/>
            <consortium name="The Broad Institute Genome Sequencing Center for Infectious Disease"/>
            <person name="Wu L."/>
            <person name="Ma J."/>
        </authorList>
    </citation>
    <scope>NUCLEOTIDE SEQUENCE [LARGE SCALE GENOMIC DNA]</scope>
    <source>
        <strain evidence="3">NBRC 113072</strain>
    </source>
</reference>
<feature type="region of interest" description="Disordered" evidence="1">
    <location>
        <begin position="31"/>
        <end position="52"/>
    </location>
</feature>
<dbReference type="EMBL" id="BSUO01000001">
    <property type="protein sequence ID" value="GMA40845.1"/>
    <property type="molecule type" value="Genomic_DNA"/>
</dbReference>
<keyword evidence="3" id="KW-1185">Reference proteome</keyword>